<evidence type="ECO:0000313" key="3">
    <source>
        <dbReference type="EMBL" id="OIJ13754.1"/>
    </source>
</evidence>
<dbReference type="RefSeq" id="WP_071317564.1">
    <property type="nucleotide sequence ID" value="NZ_CP063356.2"/>
</dbReference>
<dbReference type="EMBL" id="LQXD01000121">
    <property type="protein sequence ID" value="OIJ13754.1"/>
    <property type="molecule type" value="Genomic_DNA"/>
</dbReference>
<evidence type="ECO:0000313" key="4">
    <source>
        <dbReference type="EMBL" id="QOY35512.1"/>
    </source>
</evidence>
<reference evidence="4 5" key="2">
    <citation type="journal article" date="2017" name="Genome Announc.">
        <title>Draft Genome Sequences of Four Alkaliphilic Bacteria Belonging to the Anaerobacillus Genus.</title>
        <authorList>
            <person name="Bassil N.M."/>
            <person name="Lloyd J.R."/>
        </authorList>
    </citation>
    <scope>NUCLEOTIDE SEQUENCE [LARGE SCALE GENOMIC DNA]</scope>
    <source>
        <strain evidence="4 5">NB2006</strain>
    </source>
</reference>
<evidence type="ECO:0000256" key="1">
    <source>
        <dbReference type="SAM" id="Phobius"/>
    </source>
</evidence>
<keyword evidence="1" id="KW-1133">Transmembrane helix</keyword>
<proteinExistence type="predicted"/>
<dbReference type="OrthoDB" id="2969779at2"/>
<dbReference type="Proteomes" id="UP000180175">
    <property type="component" value="Chromosome"/>
</dbReference>
<feature type="transmembrane region" description="Helical" evidence="1">
    <location>
        <begin position="7"/>
        <end position="25"/>
    </location>
</feature>
<accession>A0A1S2LN43</accession>
<sequence length="297" mass="33424">MAKKKPYIYYIALTLVVILLLILIAPKLQQLTGLGQGTSSDNSLQFNEINDMEDAESVLFNWYEDPNAWTGGFSLYFDDANMKSLVVDLTEMKVTEGNLDEHDIGVGQPNSYLIAFVHDSSKNIYTTLTVNDKGSVQIWNRYANGETPEFYISENNQAFYEKVVGIVAAKKDREKSATKNDEVPFEYKAETAVGTSILEIRSQDGKLIADVSDIEPNSLQVVTRVTGNTALQIRFIDKEFVYRFTKAHIGETTYFYLDGDVIFSPFIAQPLLTNDLVIEGDFTEVSLEEILAKMNQQ</sequence>
<evidence type="ECO:0000313" key="5">
    <source>
        <dbReference type="Proteomes" id="UP000180175"/>
    </source>
</evidence>
<gene>
    <name evidence="4" type="ORF">AWH56_022980</name>
    <name evidence="3" type="ORF">AWH56_13265</name>
    <name evidence="2" type="ORF">AWH56_13665</name>
</gene>
<dbReference type="KEGG" id="aia:AWH56_022980"/>
<reference evidence="3 5" key="1">
    <citation type="submission" date="2016-10" db="EMBL/GenBank/DDBJ databases">
        <title>Draft genome sequences of four alkaliphilic bacteria belonging to the Anaerobacillus genus.</title>
        <authorList>
            <person name="Bassil N.M."/>
            <person name="Lloyd J.R."/>
        </authorList>
    </citation>
    <scope>NUCLEOTIDE SEQUENCE [LARGE SCALE GENOMIC DNA]</scope>
    <source>
        <strain evidence="3 5">NB2006</strain>
    </source>
</reference>
<dbReference type="EMBL" id="CP063356">
    <property type="protein sequence ID" value="QOY35512.1"/>
    <property type="molecule type" value="Genomic_DNA"/>
</dbReference>
<organism evidence="3 5">
    <name type="scientific">Anaerobacillus isosaccharinicus</name>
    <dbReference type="NCBI Taxonomy" id="1532552"/>
    <lineage>
        <taxon>Bacteria</taxon>
        <taxon>Bacillati</taxon>
        <taxon>Bacillota</taxon>
        <taxon>Bacilli</taxon>
        <taxon>Bacillales</taxon>
        <taxon>Bacillaceae</taxon>
        <taxon>Anaerobacillus</taxon>
    </lineage>
</organism>
<reference evidence="4 5" key="3">
    <citation type="journal article" date="2019" name="Int. J. Syst. Evol. Microbiol.">
        <title>Anaerobacillus isosaccharinicus sp. nov., an alkaliphilic bacterium which degrades isosaccharinic acid.</title>
        <authorList>
            <person name="Bassil N.M."/>
            <person name="Lloyd J.R."/>
        </authorList>
    </citation>
    <scope>NUCLEOTIDE SEQUENCE [LARGE SCALE GENOMIC DNA]</scope>
    <source>
        <strain evidence="4 5">NB2006</strain>
    </source>
</reference>
<keyword evidence="1" id="KW-0472">Membrane</keyword>
<keyword evidence="5" id="KW-1185">Reference proteome</keyword>
<evidence type="ECO:0000313" key="2">
    <source>
        <dbReference type="EMBL" id="OIJ13492.1"/>
    </source>
</evidence>
<dbReference type="AlphaFoldDB" id="A0A1S2LN43"/>
<dbReference type="Gene3D" id="3.30.1360.200">
    <property type="match status" value="1"/>
</dbReference>
<keyword evidence="1" id="KW-0812">Transmembrane</keyword>
<protein>
    <submittedName>
        <fullName evidence="3">Uncharacterized protein</fullName>
    </submittedName>
</protein>
<name>A0A1S2LN43_9BACI</name>
<dbReference type="EMBL" id="LQXD01000123">
    <property type="protein sequence ID" value="OIJ13492.1"/>
    <property type="molecule type" value="Genomic_DNA"/>
</dbReference>
<reference evidence="4" key="4">
    <citation type="submission" date="2020-10" db="EMBL/GenBank/DDBJ databases">
        <authorList>
            <person name="Bassil N.M."/>
            <person name="Lloyd J.R."/>
        </authorList>
    </citation>
    <scope>NUCLEOTIDE SEQUENCE</scope>
    <source>
        <strain evidence="4">NB2006</strain>
    </source>
</reference>